<dbReference type="PANTHER" id="PTHR46128:SF356">
    <property type="entry name" value="PENTACOTRIPEPTIDE-REPEAT REGION OF PRORP DOMAIN-CONTAINING PROTEIN"/>
    <property type="match status" value="1"/>
</dbReference>
<evidence type="ECO:0000313" key="4">
    <source>
        <dbReference type="EMBL" id="VFU59030.1"/>
    </source>
</evidence>
<evidence type="ECO:0000256" key="1">
    <source>
        <dbReference type="ARBA" id="ARBA00007626"/>
    </source>
</evidence>
<accession>A0A6N2MZ60</accession>
<dbReference type="Gene3D" id="1.25.40.10">
    <property type="entry name" value="Tetratricopeptide repeat domain"/>
    <property type="match status" value="1"/>
</dbReference>
<dbReference type="InterPro" id="IPR050872">
    <property type="entry name" value="PPR_P_subfamily"/>
</dbReference>
<gene>
    <name evidence="4" type="ORF">SVIM_LOCUS432667</name>
</gene>
<evidence type="ECO:0008006" key="5">
    <source>
        <dbReference type="Google" id="ProtNLM"/>
    </source>
</evidence>
<keyword evidence="2" id="KW-0677">Repeat</keyword>
<reference evidence="4" key="1">
    <citation type="submission" date="2019-03" db="EMBL/GenBank/DDBJ databases">
        <authorList>
            <person name="Mank J."/>
            <person name="Almeida P."/>
        </authorList>
    </citation>
    <scope>NUCLEOTIDE SEQUENCE</scope>
    <source>
        <strain evidence="4">78183</strain>
    </source>
</reference>
<dbReference type="AlphaFoldDB" id="A0A6N2MZ60"/>
<feature type="repeat" description="PPR" evidence="3">
    <location>
        <begin position="34"/>
        <end position="68"/>
    </location>
</feature>
<evidence type="ECO:0000256" key="3">
    <source>
        <dbReference type="PROSITE-ProRule" id="PRU00708"/>
    </source>
</evidence>
<comment type="similarity">
    <text evidence="1">Belongs to the PPR family. P subfamily.</text>
</comment>
<dbReference type="PROSITE" id="PS51375">
    <property type="entry name" value="PPR"/>
    <property type="match status" value="1"/>
</dbReference>
<dbReference type="NCBIfam" id="TIGR00756">
    <property type="entry name" value="PPR"/>
    <property type="match status" value="1"/>
</dbReference>
<dbReference type="InterPro" id="IPR002885">
    <property type="entry name" value="PPR_rpt"/>
</dbReference>
<name>A0A6N2MZ60_SALVM</name>
<dbReference type="EMBL" id="CAADRP010002017">
    <property type="protein sequence ID" value="VFU59030.1"/>
    <property type="molecule type" value="Genomic_DNA"/>
</dbReference>
<sequence length="158" mass="18404">MQIQTSLFWLTVSRNGFRSLGVSLKQCLKRCRAKCYTYNALMDGYCLRREMNEAKKVFEIMVRNGCAPDVHSYNILINGYCKVEGWKRQNHSLLKCLIKHCLLILSVTYSTLMQGQLNEATRLFKEMASRDVMPNTVTSLFWLWTLQRRNGFRSSACL</sequence>
<dbReference type="PANTHER" id="PTHR46128">
    <property type="entry name" value="MITOCHONDRIAL GROUP I INTRON SPLICING FACTOR CCM1"/>
    <property type="match status" value="1"/>
</dbReference>
<dbReference type="InterPro" id="IPR011990">
    <property type="entry name" value="TPR-like_helical_dom_sf"/>
</dbReference>
<dbReference type="Pfam" id="PF13041">
    <property type="entry name" value="PPR_2"/>
    <property type="match status" value="1"/>
</dbReference>
<proteinExistence type="inferred from homology"/>
<dbReference type="Pfam" id="PF01535">
    <property type="entry name" value="PPR"/>
    <property type="match status" value="1"/>
</dbReference>
<evidence type="ECO:0000256" key="2">
    <source>
        <dbReference type="ARBA" id="ARBA00022737"/>
    </source>
</evidence>
<protein>
    <recommendedName>
        <fullName evidence="5">Pentacotripeptide-repeat region of PRORP domain-containing protein</fullName>
    </recommendedName>
</protein>
<organism evidence="4">
    <name type="scientific">Salix viminalis</name>
    <name type="common">Common osier</name>
    <name type="synonym">Basket willow</name>
    <dbReference type="NCBI Taxonomy" id="40686"/>
    <lineage>
        <taxon>Eukaryota</taxon>
        <taxon>Viridiplantae</taxon>
        <taxon>Streptophyta</taxon>
        <taxon>Embryophyta</taxon>
        <taxon>Tracheophyta</taxon>
        <taxon>Spermatophyta</taxon>
        <taxon>Magnoliopsida</taxon>
        <taxon>eudicotyledons</taxon>
        <taxon>Gunneridae</taxon>
        <taxon>Pentapetalae</taxon>
        <taxon>rosids</taxon>
        <taxon>fabids</taxon>
        <taxon>Malpighiales</taxon>
        <taxon>Salicaceae</taxon>
        <taxon>Saliceae</taxon>
        <taxon>Salix</taxon>
    </lineage>
</organism>